<dbReference type="PANTHER" id="PTHR31064">
    <property type="entry name" value="POTASSIUM TRANSPORT PROTEIN DDB_G0292412-RELATED"/>
    <property type="match status" value="1"/>
</dbReference>
<feature type="transmembrane region" description="Helical" evidence="8">
    <location>
        <begin position="307"/>
        <end position="334"/>
    </location>
</feature>
<evidence type="ECO:0000313" key="9">
    <source>
        <dbReference type="EMBL" id="KAJ4455852.1"/>
    </source>
</evidence>
<organism evidence="9 10">
    <name type="scientific">Paratrimastix pyriformis</name>
    <dbReference type="NCBI Taxonomy" id="342808"/>
    <lineage>
        <taxon>Eukaryota</taxon>
        <taxon>Metamonada</taxon>
        <taxon>Preaxostyla</taxon>
        <taxon>Paratrimastigidae</taxon>
        <taxon>Paratrimastix</taxon>
    </lineage>
</organism>
<feature type="compositionally biased region" description="Pro residues" evidence="7">
    <location>
        <begin position="411"/>
        <end position="422"/>
    </location>
</feature>
<evidence type="ECO:0000256" key="3">
    <source>
        <dbReference type="ARBA" id="ARBA00022692"/>
    </source>
</evidence>
<feature type="transmembrane region" description="Helical" evidence="8">
    <location>
        <begin position="233"/>
        <end position="256"/>
    </location>
</feature>
<protein>
    <submittedName>
        <fullName evidence="9">Potassium transporter</fullName>
    </submittedName>
</protein>
<evidence type="ECO:0000256" key="6">
    <source>
        <dbReference type="ARBA" id="ARBA00023136"/>
    </source>
</evidence>
<keyword evidence="5" id="KW-0406">Ion transport</keyword>
<feature type="transmembrane region" description="Helical" evidence="8">
    <location>
        <begin position="21"/>
        <end position="42"/>
    </location>
</feature>
<keyword evidence="2" id="KW-0813">Transport</keyword>
<dbReference type="Pfam" id="PF02386">
    <property type="entry name" value="TrkH"/>
    <property type="match status" value="2"/>
</dbReference>
<evidence type="ECO:0000256" key="1">
    <source>
        <dbReference type="ARBA" id="ARBA00004141"/>
    </source>
</evidence>
<gene>
    <name evidence="9" type="ORF">PAPYR_9056</name>
</gene>
<comment type="caution">
    <text evidence="9">The sequence shown here is derived from an EMBL/GenBank/DDBJ whole genome shotgun (WGS) entry which is preliminary data.</text>
</comment>
<reference evidence="9" key="1">
    <citation type="journal article" date="2022" name="bioRxiv">
        <title>Genomics of Preaxostyla Flagellates Illuminates Evolutionary Transitions and the Path Towards Mitochondrial Loss.</title>
        <authorList>
            <person name="Novak L.V.F."/>
            <person name="Treitli S.C."/>
            <person name="Pyrih J."/>
            <person name="Halakuc P."/>
            <person name="Pipaliya S.V."/>
            <person name="Vacek V."/>
            <person name="Brzon O."/>
            <person name="Soukal P."/>
            <person name="Eme L."/>
            <person name="Dacks J.B."/>
            <person name="Karnkowska A."/>
            <person name="Elias M."/>
            <person name="Hampl V."/>
        </authorList>
    </citation>
    <scope>NUCLEOTIDE SEQUENCE</scope>
    <source>
        <strain evidence="9">RCP-MX</strain>
    </source>
</reference>
<evidence type="ECO:0000256" key="8">
    <source>
        <dbReference type="SAM" id="Phobius"/>
    </source>
</evidence>
<dbReference type="PANTHER" id="PTHR31064:SF30">
    <property type="entry name" value="HIGH-AFFINITY POTASSIUM TRANSPORT PROTEIN-RELATED"/>
    <property type="match status" value="1"/>
</dbReference>
<keyword evidence="6 8" id="KW-0472">Membrane</keyword>
<dbReference type="EMBL" id="JAPMOS010000090">
    <property type="protein sequence ID" value="KAJ4455852.1"/>
    <property type="molecule type" value="Genomic_DNA"/>
</dbReference>
<feature type="transmembrane region" description="Helical" evidence="8">
    <location>
        <begin position="475"/>
        <end position="494"/>
    </location>
</feature>
<name>A0ABQ8UDX7_9EUKA</name>
<feature type="region of interest" description="Disordered" evidence="7">
    <location>
        <begin position="342"/>
        <end position="363"/>
    </location>
</feature>
<dbReference type="Proteomes" id="UP001141327">
    <property type="component" value="Unassembled WGS sequence"/>
</dbReference>
<evidence type="ECO:0000256" key="4">
    <source>
        <dbReference type="ARBA" id="ARBA00022989"/>
    </source>
</evidence>
<dbReference type="InterPro" id="IPR003445">
    <property type="entry name" value="Cat_transpt"/>
</dbReference>
<feature type="compositionally biased region" description="Low complexity" evidence="7">
    <location>
        <begin position="423"/>
        <end position="436"/>
    </location>
</feature>
<evidence type="ECO:0000256" key="2">
    <source>
        <dbReference type="ARBA" id="ARBA00022448"/>
    </source>
</evidence>
<feature type="transmembrane region" description="Helical" evidence="8">
    <location>
        <begin position="573"/>
        <end position="595"/>
    </location>
</feature>
<evidence type="ECO:0000256" key="5">
    <source>
        <dbReference type="ARBA" id="ARBA00023065"/>
    </source>
</evidence>
<keyword evidence="10" id="KW-1185">Reference proteome</keyword>
<evidence type="ECO:0000256" key="7">
    <source>
        <dbReference type="SAM" id="MobiDB-lite"/>
    </source>
</evidence>
<feature type="compositionally biased region" description="Low complexity" evidence="7">
    <location>
        <begin position="399"/>
        <end position="410"/>
    </location>
</feature>
<comment type="subcellular location">
    <subcellularLocation>
        <location evidence="1">Membrane</location>
        <topology evidence="1">Multi-pass membrane protein</topology>
    </subcellularLocation>
</comment>
<proteinExistence type="predicted"/>
<keyword evidence="4 8" id="KW-1133">Transmembrane helix</keyword>
<dbReference type="InterPro" id="IPR051143">
    <property type="entry name" value="TrkH_K-transport"/>
</dbReference>
<feature type="transmembrane region" description="Helical" evidence="8">
    <location>
        <begin position="84"/>
        <end position="105"/>
    </location>
</feature>
<accession>A0ABQ8UDX7</accession>
<sequence>MPVRKTATQRVKSFFQRFFSYFWLHFAYIVITSGLFAIWIYFAEQDNPNITVTFIDAWFFTTSAISNTGLMTFDLSHATLQTQILMVVLFQLGSGVMLTLAPLIARRYFFRKAFNSLTVEALFPELAAEAVAAPETLEQSSENTSLLAGPQATTASPEPAYHWTPELAAEPYLSMTYSRYLVDPSGGDVQGAMYIRAPPSSESSTTSGSSTHRRKKNKPLYLYNLEYLAMGKLVWLVLVYMIAVYVIAALILWIHFITDPYSLQVIASQPNPVSPLWFAIFHTISAFNNAGVSTLADSVELFQHDPVVLFTLASLILLGNTLFPIVLRCMIWVIKQSGYVPASPHSVPSTPRGDYVPPFSTSATPTVNTNPGAALLAPLAAQPAVSYAPRPVGATSFLPSTPASPASSRSGPPPSPGSPQPHPSGGNPTDSLAALPAPSPGAQTEQAKQLRIYRYLMKHSRECFTHLFSSVETRMLLIFWLLMNGVQFAFFLILDWNNPEMAKLSPWERIMGVHLPAPYSPPPCPHRSLQIMGVHLPAPYSPPPCPHRSLQIMASIFQCVSTRAAGFTCINVALLNQGVLFLTCILMIIGPYPFIYTLRKSSIPVSVATDLPPTTGASSNAQRWRRAIKIVGSMLRLQQDSTGFRDLLWLFTSLFLICSIENDLLQKDLRVTIFSAIFEVSSAYGNVGMSLGFPTVTSSFASILSPASKAVVLVMMLLGKHRDLPSSIDRAINFDTLDENRMGPSP</sequence>
<feature type="region of interest" description="Disordered" evidence="7">
    <location>
        <begin position="398"/>
        <end position="443"/>
    </location>
</feature>
<evidence type="ECO:0000313" key="10">
    <source>
        <dbReference type="Proteomes" id="UP001141327"/>
    </source>
</evidence>
<keyword evidence="3 8" id="KW-0812">Transmembrane</keyword>